<feature type="domain" description="Phage terminase large subunit GpA ATPase" evidence="2">
    <location>
        <begin position="45"/>
        <end position="292"/>
    </location>
</feature>
<evidence type="ECO:0000259" key="2">
    <source>
        <dbReference type="Pfam" id="PF05876"/>
    </source>
</evidence>
<dbReference type="PANTHER" id="PTHR34413">
    <property type="entry name" value="PROPHAGE TAIL FIBER ASSEMBLY PROTEIN HOMOLOG TFAE-RELATED-RELATED"/>
    <property type="match status" value="1"/>
</dbReference>
<dbReference type="AlphaFoldDB" id="A0A8B2NR07"/>
<name>A0A8B2NR07_9HYPH</name>
<evidence type="ECO:0000313" key="5">
    <source>
        <dbReference type="Proteomes" id="UP000249590"/>
    </source>
</evidence>
<comment type="caution">
    <text evidence="4">The sequence shown here is derived from an EMBL/GenBank/DDBJ whole genome shotgun (WGS) entry which is preliminary data.</text>
</comment>
<dbReference type="Pfam" id="PF20454">
    <property type="entry name" value="GpA_nuclease"/>
    <property type="match status" value="1"/>
</dbReference>
<proteinExistence type="inferred from homology"/>
<dbReference type="GO" id="GO:0004519">
    <property type="term" value="F:endonuclease activity"/>
    <property type="evidence" value="ECO:0007669"/>
    <property type="project" value="InterPro"/>
</dbReference>
<dbReference type="InterPro" id="IPR046453">
    <property type="entry name" value="GpA_ATPase"/>
</dbReference>
<dbReference type="Pfam" id="PF05876">
    <property type="entry name" value="GpA_ATPase"/>
    <property type="match status" value="1"/>
</dbReference>
<organism evidence="4 5">
    <name type="scientific">Acuticoccus sediminis</name>
    <dbReference type="NCBI Taxonomy" id="2184697"/>
    <lineage>
        <taxon>Bacteria</taxon>
        <taxon>Pseudomonadati</taxon>
        <taxon>Pseudomonadota</taxon>
        <taxon>Alphaproteobacteria</taxon>
        <taxon>Hyphomicrobiales</taxon>
        <taxon>Amorphaceae</taxon>
        <taxon>Acuticoccus</taxon>
    </lineage>
</organism>
<feature type="domain" description="Terminase large subunit GpA endonuclease" evidence="3">
    <location>
        <begin position="341"/>
        <end position="623"/>
    </location>
</feature>
<protein>
    <submittedName>
        <fullName evidence="4">Terminase</fullName>
    </submittedName>
</protein>
<keyword evidence="5" id="KW-1185">Reference proteome</keyword>
<gene>
    <name evidence="4" type="ORF">DLJ53_18015</name>
</gene>
<dbReference type="PANTHER" id="PTHR34413:SF2">
    <property type="entry name" value="PROPHAGE TAIL FIBER ASSEMBLY PROTEIN HOMOLOG TFAE-RELATED"/>
    <property type="match status" value="1"/>
</dbReference>
<dbReference type="InterPro" id="IPR046454">
    <property type="entry name" value="GpA_endonuclease"/>
</dbReference>
<dbReference type="HAMAP" id="MF_04144">
    <property type="entry name" value="TERL_LAMBDA"/>
    <property type="match status" value="1"/>
</dbReference>
<reference evidence="4 5" key="1">
    <citation type="submission" date="2018-05" db="EMBL/GenBank/DDBJ databases">
        <title>Acuticoccus sediminis sp. nov., isolated from deep-sea sediment of Indian Ocean.</title>
        <authorList>
            <person name="Liu X."/>
            <person name="Lai Q."/>
            <person name="Du Y."/>
            <person name="Sun F."/>
            <person name="Zhang X."/>
            <person name="Wang S."/>
            <person name="Shao Z."/>
        </authorList>
    </citation>
    <scope>NUCLEOTIDE SEQUENCE [LARGE SCALE GENOMIC DNA]</scope>
    <source>
        <strain evidence="4 5">PTG4-2</strain>
    </source>
</reference>
<dbReference type="InterPro" id="IPR051220">
    <property type="entry name" value="TFA_Chaperone"/>
</dbReference>
<sequence length="682" mass="76187">MPSQSMENTLKLRLRKARAEALRPPPKLSLVEWADAYRVIAKQNSANPGEWKTSRVPVAYGPMLALTEPDTQVISMMACTQIIKSEMLINIAGYFIHQDPASILFVQPTQKLAESFSKERFAPTRDATPVLRALVPDAKSRDSGVTITHKEYPGGTLDFVGANSPVDLASRPKRVTLADEIDLYPADAGGMGDPLSLAEERSSTFKKRRKNVRACSPSDEASSRIYREYLASDQRRCFVACPHCGHEQILRWSKETVLWDKDANGNHLPDTVRYHCEGCGAGWSEAERLRALRGLVHASDRGWRQTRPFKCCGEEHIPSEWNEAGRALCPTCGNRAPYGGHAGFHVSKLYSTRHDLADVVREWLGAQKSPDKLRKFVNTALADVWKERVDALDPRALAGRREAYTHESAPEEVRLVVFGADTQDDRLEATFLGYGDDEEVWVLRHEVLFGDTAKKSVWDELDALVREPVYTVDGRMLVPQAGCIDSQGHRGEMVHAFCRERKNRRIFATMGRGNDERGSKLIWPKSASRTKNSGDKLYAIGVDTAKDALFASLAIIPQEGEPAPRAVHFPQDGLSSDYFVQLTAEHAVTRWKNGVPVRKWEVKEQGARNEALDCFVYAMAARLSLPTKLNKRLAASRPRHHLRRSDVSPDVIEIPPTAPTPEPVLRKSAAGNPRRGRWGAYT</sequence>
<evidence type="ECO:0000259" key="3">
    <source>
        <dbReference type="Pfam" id="PF20454"/>
    </source>
</evidence>
<dbReference type="GO" id="GO:0016887">
    <property type="term" value="F:ATP hydrolysis activity"/>
    <property type="evidence" value="ECO:0007669"/>
    <property type="project" value="InterPro"/>
</dbReference>
<dbReference type="InterPro" id="IPR008866">
    <property type="entry name" value="Phage_lambda_GpA-like"/>
</dbReference>
<dbReference type="GO" id="GO:0005524">
    <property type="term" value="F:ATP binding"/>
    <property type="evidence" value="ECO:0007669"/>
    <property type="project" value="InterPro"/>
</dbReference>
<evidence type="ECO:0000313" key="4">
    <source>
        <dbReference type="EMBL" id="RAI01112.1"/>
    </source>
</evidence>
<accession>A0A8B2NR07</accession>
<dbReference type="Proteomes" id="UP000249590">
    <property type="component" value="Unassembled WGS sequence"/>
</dbReference>
<feature type="region of interest" description="Disordered" evidence="1">
    <location>
        <begin position="636"/>
        <end position="682"/>
    </location>
</feature>
<evidence type="ECO:0000256" key="1">
    <source>
        <dbReference type="SAM" id="MobiDB-lite"/>
    </source>
</evidence>
<dbReference type="EMBL" id="QHHQ01000003">
    <property type="protein sequence ID" value="RAI01112.1"/>
    <property type="molecule type" value="Genomic_DNA"/>
</dbReference>